<name>A0ABU2ZC40_9ACTN</name>
<gene>
    <name evidence="1" type="ORF">RM704_37965</name>
</gene>
<proteinExistence type="predicted"/>
<accession>A0ABU2ZC40</accession>
<organism evidence="1 2">
    <name type="scientific">Streptomyces gottesmaniae</name>
    <dbReference type="NCBI Taxonomy" id="3075518"/>
    <lineage>
        <taxon>Bacteria</taxon>
        <taxon>Bacillati</taxon>
        <taxon>Actinomycetota</taxon>
        <taxon>Actinomycetes</taxon>
        <taxon>Kitasatosporales</taxon>
        <taxon>Streptomycetaceae</taxon>
        <taxon>Streptomyces</taxon>
    </lineage>
</organism>
<dbReference type="Proteomes" id="UP001180737">
    <property type="component" value="Unassembled WGS sequence"/>
</dbReference>
<reference evidence="1" key="1">
    <citation type="submission" date="2024-05" db="EMBL/GenBank/DDBJ databases">
        <title>30 novel species of actinomycetes from the DSMZ collection.</title>
        <authorList>
            <person name="Nouioui I."/>
        </authorList>
    </citation>
    <scope>NUCLEOTIDE SEQUENCE</scope>
    <source>
        <strain evidence="1">DSM 3412</strain>
    </source>
</reference>
<sequence length="59" mass="6600">MTRLSLRLAQAGGWRDTRLALPEGRWADVLGGEREYTGEVRVEELFGTLPVTLLERVGT</sequence>
<evidence type="ECO:0000313" key="1">
    <source>
        <dbReference type="EMBL" id="MDT0573179.1"/>
    </source>
</evidence>
<evidence type="ECO:0008006" key="3">
    <source>
        <dbReference type="Google" id="ProtNLM"/>
    </source>
</evidence>
<dbReference type="EMBL" id="JAVRFJ010000047">
    <property type="protein sequence ID" value="MDT0573179.1"/>
    <property type="molecule type" value="Genomic_DNA"/>
</dbReference>
<keyword evidence="2" id="KW-1185">Reference proteome</keyword>
<comment type="caution">
    <text evidence="1">The sequence shown here is derived from an EMBL/GenBank/DDBJ whole genome shotgun (WGS) entry which is preliminary data.</text>
</comment>
<evidence type="ECO:0000313" key="2">
    <source>
        <dbReference type="Proteomes" id="UP001180737"/>
    </source>
</evidence>
<protein>
    <recommendedName>
        <fullName evidence="3">Malto-oligosyltrehalose synthase</fullName>
    </recommendedName>
</protein>